<dbReference type="PRINTS" id="PR00727">
    <property type="entry name" value="LEADERPTASE"/>
</dbReference>
<keyword evidence="6" id="KW-0645">Protease</keyword>
<dbReference type="SUPFAM" id="SSF51306">
    <property type="entry name" value="LexA/Signal peptidase"/>
    <property type="match status" value="1"/>
</dbReference>
<dbReference type="InterPro" id="IPR000223">
    <property type="entry name" value="Pept_S26A_signal_pept_1"/>
</dbReference>
<gene>
    <name evidence="8" type="primary">lepB</name>
    <name evidence="8" type="ORF">H8B09_07235</name>
</gene>
<feature type="domain" description="Peptidase S26" evidence="7">
    <location>
        <begin position="27"/>
        <end position="182"/>
    </location>
</feature>
<dbReference type="InterPro" id="IPR036286">
    <property type="entry name" value="LexA/Signal_pep-like_sf"/>
</dbReference>
<dbReference type="Gene3D" id="2.10.109.10">
    <property type="entry name" value="Umud Fragment, subunit A"/>
    <property type="match status" value="1"/>
</dbReference>
<organism evidence="8 9">
    <name type="scientific">Paenibacillus terricola</name>
    <dbReference type="NCBI Taxonomy" id="2763503"/>
    <lineage>
        <taxon>Bacteria</taxon>
        <taxon>Bacillati</taxon>
        <taxon>Bacillota</taxon>
        <taxon>Bacilli</taxon>
        <taxon>Bacillales</taxon>
        <taxon>Paenibacillaceae</taxon>
        <taxon>Paenibacillus</taxon>
    </lineage>
</organism>
<evidence type="ECO:0000256" key="5">
    <source>
        <dbReference type="ARBA" id="ARBA00022801"/>
    </source>
</evidence>
<dbReference type="InterPro" id="IPR019758">
    <property type="entry name" value="Pept_S26A_signal_pept_1_CS"/>
</dbReference>
<evidence type="ECO:0000256" key="3">
    <source>
        <dbReference type="ARBA" id="ARBA00009370"/>
    </source>
</evidence>
<dbReference type="PROSITE" id="PS00760">
    <property type="entry name" value="SPASE_I_2"/>
    <property type="match status" value="1"/>
</dbReference>
<comment type="catalytic activity">
    <reaction evidence="1 6">
        <text>Cleavage of hydrophobic, N-terminal signal or leader sequences from secreted and periplasmic proteins.</text>
        <dbReference type="EC" id="3.4.21.89"/>
    </reaction>
</comment>
<keyword evidence="6" id="KW-1133">Transmembrane helix</keyword>
<dbReference type="PANTHER" id="PTHR43390">
    <property type="entry name" value="SIGNAL PEPTIDASE I"/>
    <property type="match status" value="1"/>
</dbReference>
<dbReference type="PANTHER" id="PTHR43390:SF1">
    <property type="entry name" value="CHLOROPLAST PROCESSING PEPTIDASE"/>
    <property type="match status" value="1"/>
</dbReference>
<keyword evidence="9" id="KW-1185">Reference proteome</keyword>
<keyword evidence="6" id="KW-0812">Transmembrane</keyword>
<evidence type="ECO:0000256" key="2">
    <source>
        <dbReference type="ARBA" id="ARBA00004401"/>
    </source>
</evidence>
<dbReference type="Proteomes" id="UP000609346">
    <property type="component" value="Unassembled WGS sequence"/>
</dbReference>
<evidence type="ECO:0000259" key="7">
    <source>
        <dbReference type="Pfam" id="PF10502"/>
    </source>
</evidence>
<protein>
    <recommendedName>
        <fullName evidence="4 6">Signal peptidase I</fullName>
        <ecNumber evidence="4 6">3.4.21.89</ecNumber>
    </recommendedName>
</protein>
<evidence type="ECO:0000256" key="1">
    <source>
        <dbReference type="ARBA" id="ARBA00000677"/>
    </source>
</evidence>
<proteinExistence type="inferred from homology"/>
<evidence type="ECO:0000313" key="8">
    <source>
        <dbReference type="EMBL" id="MBD3918540.1"/>
    </source>
</evidence>
<comment type="subcellular location">
    <subcellularLocation>
        <location evidence="2">Cell membrane</location>
        <topology evidence="2">Single-pass type II membrane protein</topology>
    </subcellularLocation>
    <subcellularLocation>
        <location evidence="6">Membrane</location>
        <topology evidence="6">Single-pass type II membrane protein</topology>
    </subcellularLocation>
</comment>
<dbReference type="Pfam" id="PF10502">
    <property type="entry name" value="Peptidase_S26"/>
    <property type="match status" value="1"/>
</dbReference>
<keyword evidence="6" id="KW-0472">Membrane</keyword>
<dbReference type="CDD" id="cd06530">
    <property type="entry name" value="S26_SPase_I"/>
    <property type="match status" value="1"/>
</dbReference>
<dbReference type="InterPro" id="IPR019533">
    <property type="entry name" value="Peptidase_S26"/>
</dbReference>
<dbReference type="PROSITE" id="PS00761">
    <property type="entry name" value="SPASE_I_3"/>
    <property type="match status" value="1"/>
</dbReference>
<dbReference type="GO" id="GO:0009003">
    <property type="term" value="F:signal peptidase activity"/>
    <property type="evidence" value="ECO:0007669"/>
    <property type="project" value="UniProtKB-EC"/>
</dbReference>
<feature type="transmembrane region" description="Helical" evidence="6">
    <location>
        <begin position="27"/>
        <end position="49"/>
    </location>
</feature>
<name>A0ABR8MUG3_9BACL</name>
<keyword evidence="5 6" id="KW-0378">Hydrolase</keyword>
<dbReference type="NCBIfam" id="TIGR02227">
    <property type="entry name" value="sigpep_I_bact"/>
    <property type="match status" value="1"/>
</dbReference>
<dbReference type="EMBL" id="JACXZA010000002">
    <property type="protein sequence ID" value="MBD3918540.1"/>
    <property type="molecule type" value="Genomic_DNA"/>
</dbReference>
<dbReference type="EC" id="3.4.21.89" evidence="4 6"/>
<sequence>MRLVRRVDSLENVTESKRRPKKWTKELREWLTAIVVAVVLSLLIQNYAFAQVQVFNISMQNTLVEGQRLFEDKLSYHLTVPKRGEIVIINSKEEHRNLVKRVIGLPGETIDFRDGSVYINDVKLDETYAKGQTFPNNFKTPYVVPEDHVFVLGDNREHSEDSRVFGAVSYSDIDGRVLFRVWPLNKFGSI</sequence>
<dbReference type="InterPro" id="IPR019757">
    <property type="entry name" value="Pept_S26A_signal_pept_1_Lys-AS"/>
</dbReference>
<evidence type="ECO:0000256" key="6">
    <source>
        <dbReference type="RuleBase" id="RU362042"/>
    </source>
</evidence>
<comment type="caution">
    <text evidence="8">The sequence shown here is derived from an EMBL/GenBank/DDBJ whole genome shotgun (WGS) entry which is preliminary data.</text>
</comment>
<evidence type="ECO:0000256" key="4">
    <source>
        <dbReference type="ARBA" id="ARBA00013208"/>
    </source>
</evidence>
<accession>A0ABR8MUG3</accession>
<evidence type="ECO:0000313" key="9">
    <source>
        <dbReference type="Proteomes" id="UP000609346"/>
    </source>
</evidence>
<reference evidence="8 9" key="1">
    <citation type="submission" date="2020-09" db="EMBL/GenBank/DDBJ databases">
        <title>Paenibacillus sp. strain PR3 16S rRNA gene Genome sequencing and assembly.</title>
        <authorList>
            <person name="Kim J."/>
        </authorList>
    </citation>
    <scope>NUCLEOTIDE SEQUENCE [LARGE SCALE GENOMIC DNA]</scope>
    <source>
        <strain evidence="8 9">PR3</strain>
    </source>
</reference>
<comment type="similarity">
    <text evidence="3 6">Belongs to the peptidase S26 family.</text>
</comment>